<dbReference type="AlphaFoldDB" id="A0A1C3RC03"/>
<dbReference type="InterPro" id="IPR036714">
    <property type="entry name" value="SDH_sf"/>
</dbReference>
<dbReference type="GO" id="GO:0006099">
    <property type="term" value="P:tricarboxylic acid cycle"/>
    <property type="evidence" value="ECO:0007669"/>
    <property type="project" value="TreeGrafter"/>
</dbReference>
<comment type="similarity">
    <text evidence="1">Belongs to the SdhE FAD assembly factor family.</text>
</comment>
<dbReference type="Proteomes" id="UP000231658">
    <property type="component" value="Unassembled WGS sequence"/>
</dbReference>
<reference evidence="4 5" key="1">
    <citation type="submission" date="2016-07" db="EMBL/GenBank/DDBJ databases">
        <authorList>
            <person name="Lefevre C.T."/>
        </authorList>
    </citation>
    <scope>NUCLEOTIDE SEQUENCE [LARGE SCALE GENOMIC DNA]</scope>
    <source>
        <strain evidence="4">PR1</strain>
    </source>
</reference>
<dbReference type="STRING" id="1867952.MTBPR1_10060"/>
<name>A0A1C3RC03_9PROT</name>
<evidence type="ECO:0000256" key="1">
    <source>
        <dbReference type="ARBA" id="ARBA00008571"/>
    </source>
</evidence>
<keyword evidence="5" id="KW-1185">Reference proteome</keyword>
<evidence type="ECO:0000313" key="5">
    <source>
        <dbReference type="Proteomes" id="UP000231658"/>
    </source>
</evidence>
<sequence>MVLTMDGRIKRLHHKCKYMGMHENDVIFARFSKRYLDDLPENEIPQFEKLLEENDLDIFKWITGKLPVPAEFDNEVMEKLRHCQEFVEHQYNP</sequence>
<dbReference type="PANTHER" id="PTHR12469:SF2">
    <property type="entry name" value="SUCCINATE DEHYDROGENASE ASSEMBLY FACTOR 2, MITOCHONDRIAL"/>
    <property type="match status" value="1"/>
</dbReference>
<dbReference type="EMBL" id="FLYE01000001">
    <property type="protein sequence ID" value="SCA54813.1"/>
    <property type="molecule type" value="Genomic_DNA"/>
</dbReference>
<protein>
    <recommendedName>
        <fullName evidence="2">FAD assembly factor SdhE</fullName>
    </recommendedName>
</protein>
<dbReference type="InterPro" id="IPR005631">
    <property type="entry name" value="SDH"/>
</dbReference>
<organism evidence="4 5">
    <name type="scientific">Candidatus Terasakiella magnetica</name>
    <dbReference type="NCBI Taxonomy" id="1867952"/>
    <lineage>
        <taxon>Bacteria</taxon>
        <taxon>Pseudomonadati</taxon>
        <taxon>Pseudomonadota</taxon>
        <taxon>Alphaproteobacteria</taxon>
        <taxon>Rhodospirillales</taxon>
        <taxon>Terasakiellaceae</taxon>
        <taxon>Terasakiella</taxon>
    </lineage>
</organism>
<evidence type="ECO:0000256" key="2">
    <source>
        <dbReference type="ARBA" id="ARBA00019418"/>
    </source>
</evidence>
<dbReference type="FunFam" id="1.10.150.250:FF:000002">
    <property type="entry name" value="Succinate dehydrogenase assembly factor 2, mitochondrial"/>
    <property type="match status" value="1"/>
</dbReference>
<evidence type="ECO:0000256" key="3">
    <source>
        <dbReference type="ARBA" id="ARBA00023186"/>
    </source>
</evidence>
<dbReference type="PANTHER" id="PTHR12469">
    <property type="entry name" value="PROTEIN EMI5 HOMOLOG, MITOCHONDRIAL"/>
    <property type="match status" value="1"/>
</dbReference>
<dbReference type="Pfam" id="PF03937">
    <property type="entry name" value="Sdh5"/>
    <property type="match status" value="1"/>
</dbReference>
<evidence type="ECO:0000313" key="4">
    <source>
        <dbReference type="EMBL" id="SCA54813.1"/>
    </source>
</evidence>
<gene>
    <name evidence="4" type="ORF">MTBPR1_10060</name>
</gene>
<accession>A0A1C3RC03</accession>
<dbReference type="Gene3D" id="1.10.150.250">
    <property type="entry name" value="Flavinator of succinate dehydrogenase"/>
    <property type="match status" value="1"/>
</dbReference>
<proteinExistence type="inferred from homology"/>
<keyword evidence="3" id="KW-0143">Chaperone</keyword>
<dbReference type="OrthoDB" id="9807264at2"/>
<dbReference type="SUPFAM" id="SSF109910">
    <property type="entry name" value="YgfY-like"/>
    <property type="match status" value="1"/>
</dbReference>